<dbReference type="Gene3D" id="3.40.630.30">
    <property type="match status" value="1"/>
</dbReference>
<dbReference type="EMBL" id="BSNX01000037">
    <property type="protein sequence ID" value="GLQ73680.1"/>
    <property type="molecule type" value="Genomic_DNA"/>
</dbReference>
<name>A0AAV5NSM3_9VIBR</name>
<evidence type="ECO:0000259" key="1">
    <source>
        <dbReference type="PROSITE" id="PS51186"/>
    </source>
</evidence>
<dbReference type="RefSeq" id="WP_126608407.1">
    <property type="nucleotide sequence ID" value="NZ_AP025144.1"/>
</dbReference>
<comment type="caution">
    <text evidence="2">The sequence shown here is derived from an EMBL/GenBank/DDBJ whole genome shotgun (WGS) entry which is preliminary data.</text>
</comment>
<reference evidence="3" key="1">
    <citation type="journal article" date="2019" name="Int. J. Syst. Evol. Microbiol.">
        <title>The Global Catalogue of Microorganisms (GCM) 10K type strain sequencing project: providing services to taxonomists for standard genome sequencing and annotation.</title>
        <authorList>
            <consortium name="The Broad Institute Genomics Platform"/>
            <consortium name="The Broad Institute Genome Sequencing Center for Infectious Disease"/>
            <person name="Wu L."/>
            <person name="Ma J."/>
        </authorList>
    </citation>
    <scope>NUCLEOTIDE SEQUENCE [LARGE SCALE GENOMIC DNA]</scope>
    <source>
        <strain evidence="3">NBRC 15640</strain>
    </source>
</reference>
<accession>A0AAV5NSM3</accession>
<organism evidence="2 3">
    <name type="scientific">Vibrio penaeicida</name>
    <dbReference type="NCBI Taxonomy" id="104609"/>
    <lineage>
        <taxon>Bacteria</taxon>
        <taxon>Pseudomonadati</taxon>
        <taxon>Pseudomonadota</taxon>
        <taxon>Gammaproteobacteria</taxon>
        <taxon>Vibrionales</taxon>
        <taxon>Vibrionaceae</taxon>
        <taxon>Vibrio</taxon>
    </lineage>
</organism>
<dbReference type="InterPro" id="IPR016181">
    <property type="entry name" value="Acyl_CoA_acyltransferase"/>
</dbReference>
<dbReference type="CDD" id="cd04301">
    <property type="entry name" value="NAT_SF"/>
    <property type="match status" value="1"/>
</dbReference>
<dbReference type="AlphaFoldDB" id="A0AAV5NSM3"/>
<feature type="domain" description="N-acetyltransferase" evidence="1">
    <location>
        <begin position="4"/>
        <end position="154"/>
    </location>
</feature>
<dbReference type="Proteomes" id="UP001156690">
    <property type="component" value="Unassembled WGS sequence"/>
</dbReference>
<gene>
    <name evidence="2" type="ORF">GCM10007932_30400</name>
</gene>
<proteinExistence type="predicted"/>
<dbReference type="SUPFAM" id="SSF55729">
    <property type="entry name" value="Acyl-CoA N-acyltransferases (Nat)"/>
    <property type="match status" value="1"/>
</dbReference>
<evidence type="ECO:0000313" key="2">
    <source>
        <dbReference type="EMBL" id="GLQ73680.1"/>
    </source>
</evidence>
<protein>
    <submittedName>
        <fullName evidence="2">N-acetyltransferase</fullName>
    </submittedName>
</protein>
<dbReference type="InterPro" id="IPR000182">
    <property type="entry name" value="GNAT_dom"/>
</dbReference>
<keyword evidence="3" id="KW-1185">Reference proteome</keyword>
<dbReference type="GO" id="GO:0016747">
    <property type="term" value="F:acyltransferase activity, transferring groups other than amino-acyl groups"/>
    <property type="evidence" value="ECO:0007669"/>
    <property type="project" value="InterPro"/>
</dbReference>
<dbReference type="Pfam" id="PF13508">
    <property type="entry name" value="Acetyltransf_7"/>
    <property type="match status" value="1"/>
</dbReference>
<evidence type="ECO:0000313" key="3">
    <source>
        <dbReference type="Proteomes" id="UP001156690"/>
    </source>
</evidence>
<dbReference type="PROSITE" id="PS51186">
    <property type="entry name" value="GNAT"/>
    <property type="match status" value="1"/>
</dbReference>
<sequence length="154" mass="17538">MNHIEIKGPEKGLGRQCEVVLRTVPEWFGREEALREYVGTIETLGTYTAWQKDKLVGFFSVDYHNDYSAELHILAVDKANHRQGIGRRLLAAVESDLKARAIKLLQVKTLGTSACDNNYDKTRHFYIGMGFYPLEELVDFWGKGTPCLLMVKCI</sequence>